<dbReference type="EMBL" id="BAABHB010000001">
    <property type="protein sequence ID" value="GAA4397121.1"/>
    <property type="molecule type" value="Genomic_DNA"/>
</dbReference>
<dbReference type="InterPro" id="IPR027417">
    <property type="entry name" value="P-loop_NTPase"/>
</dbReference>
<proteinExistence type="predicted"/>
<dbReference type="RefSeq" id="WP_345263819.1">
    <property type="nucleotide sequence ID" value="NZ_BAABHB010000001.1"/>
</dbReference>
<evidence type="ECO:0008006" key="3">
    <source>
        <dbReference type="Google" id="ProtNLM"/>
    </source>
</evidence>
<gene>
    <name evidence="1" type="ORF">GCM10023187_06050</name>
</gene>
<evidence type="ECO:0000313" key="2">
    <source>
        <dbReference type="Proteomes" id="UP001500936"/>
    </source>
</evidence>
<dbReference type="SUPFAM" id="SSF52540">
    <property type="entry name" value="P-loop containing nucleoside triphosphate hydrolases"/>
    <property type="match status" value="1"/>
</dbReference>
<sequence>MKTLTVFAGPNGSGKTTITNRFLEESSVELGHYLNPDDIEQQLTFHGLAYIGIYEIHPSQADWLDFLQSSTLAAKISRDSGLLQEQLVHAIRLNEVEGVIEPVSSAVSDDYMRLLLLTLFARCLFLASCHSRLKP</sequence>
<evidence type="ECO:0000313" key="1">
    <source>
        <dbReference type="EMBL" id="GAA4397121.1"/>
    </source>
</evidence>
<organism evidence="1 2">
    <name type="scientific">Nibrella viscosa</name>
    <dbReference type="NCBI Taxonomy" id="1084524"/>
    <lineage>
        <taxon>Bacteria</taxon>
        <taxon>Pseudomonadati</taxon>
        <taxon>Bacteroidota</taxon>
        <taxon>Cytophagia</taxon>
        <taxon>Cytophagales</taxon>
        <taxon>Spirosomataceae</taxon>
        <taxon>Nibrella</taxon>
    </lineage>
</organism>
<dbReference type="Gene3D" id="3.40.50.300">
    <property type="entry name" value="P-loop containing nucleotide triphosphate hydrolases"/>
    <property type="match status" value="1"/>
</dbReference>
<dbReference type="Proteomes" id="UP001500936">
    <property type="component" value="Unassembled WGS sequence"/>
</dbReference>
<accession>A0ABP8JWM6</accession>
<comment type="caution">
    <text evidence="1">The sequence shown here is derived from an EMBL/GenBank/DDBJ whole genome shotgun (WGS) entry which is preliminary data.</text>
</comment>
<protein>
    <recommendedName>
        <fullName evidence="3">UDP-N-acetylglucosamine kinase</fullName>
    </recommendedName>
</protein>
<reference evidence="2" key="1">
    <citation type="journal article" date="2019" name="Int. J. Syst. Evol. Microbiol.">
        <title>The Global Catalogue of Microorganisms (GCM) 10K type strain sequencing project: providing services to taxonomists for standard genome sequencing and annotation.</title>
        <authorList>
            <consortium name="The Broad Institute Genomics Platform"/>
            <consortium name="The Broad Institute Genome Sequencing Center for Infectious Disease"/>
            <person name="Wu L."/>
            <person name="Ma J."/>
        </authorList>
    </citation>
    <scope>NUCLEOTIDE SEQUENCE [LARGE SCALE GENOMIC DNA]</scope>
    <source>
        <strain evidence="2">JCM 17925</strain>
    </source>
</reference>
<keyword evidence="2" id="KW-1185">Reference proteome</keyword>
<name>A0ABP8JWM6_9BACT</name>